<dbReference type="SUPFAM" id="SSF50939">
    <property type="entry name" value="Sialidases"/>
    <property type="match status" value="1"/>
</dbReference>
<name>A0A402ADF8_9CHLR</name>
<dbReference type="CDD" id="cd15482">
    <property type="entry name" value="Sialidase_non-viral"/>
    <property type="match status" value="1"/>
</dbReference>
<dbReference type="PANTHER" id="PTHR38792:SF3">
    <property type="entry name" value="BNR_ASP-BOX REPEAT DOMAIN PROTEIN (AFU_ORTHOLOGUE AFUA_7G06430)-RELATED"/>
    <property type="match status" value="1"/>
</dbReference>
<dbReference type="EMBL" id="BIFS01000001">
    <property type="protein sequence ID" value="GCE17126.1"/>
    <property type="molecule type" value="Genomic_DNA"/>
</dbReference>
<accession>A0A402ADF8</accession>
<dbReference type="PANTHER" id="PTHR38792">
    <property type="entry name" value="BNR/ASP-BOX REPEAT DOMAIN PROTEIN (AFU_ORTHOLOGUE AFUA_7G06430)-RELATED"/>
    <property type="match status" value="1"/>
</dbReference>
<organism evidence="2 3">
    <name type="scientific">Dictyobacter kobayashii</name>
    <dbReference type="NCBI Taxonomy" id="2014872"/>
    <lineage>
        <taxon>Bacteria</taxon>
        <taxon>Bacillati</taxon>
        <taxon>Chloroflexota</taxon>
        <taxon>Ktedonobacteria</taxon>
        <taxon>Ktedonobacterales</taxon>
        <taxon>Dictyobacteraceae</taxon>
        <taxon>Dictyobacter</taxon>
    </lineage>
</organism>
<keyword evidence="3" id="KW-1185">Reference proteome</keyword>
<feature type="domain" description="3-keto-alpha-glucoside-1,2-lyase/3-keto-2-hydroxy-glucal hydratase" evidence="1">
    <location>
        <begin position="404"/>
        <end position="569"/>
    </location>
</feature>
<dbReference type="InterPro" id="IPR010496">
    <property type="entry name" value="AL/BT2_dom"/>
</dbReference>
<gene>
    <name evidence="2" type="ORF">KDK_09260</name>
</gene>
<comment type="caution">
    <text evidence="2">The sequence shown here is derived from an EMBL/GenBank/DDBJ whole genome shotgun (WGS) entry which is preliminary data.</text>
</comment>
<evidence type="ECO:0000313" key="3">
    <source>
        <dbReference type="Proteomes" id="UP000287188"/>
    </source>
</evidence>
<dbReference type="InterPro" id="IPR036278">
    <property type="entry name" value="Sialidase_sf"/>
</dbReference>
<dbReference type="Gene3D" id="2.120.10.10">
    <property type="match status" value="1"/>
</dbReference>
<dbReference type="Proteomes" id="UP000287188">
    <property type="component" value="Unassembled WGS sequence"/>
</dbReference>
<dbReference type="Pfam" id="PF06439">
    <property type="entry name" value="3keto-disac_hyd"/>
    <property type="match status" value="1"/>
</dbReference>
<evidence type="ECO:0000313" key="2">
    <source>
        <dbReference type="EMBL" id="GCE17126.1"/>
    </source>
</evidence>
<reference evidence="3" key="1">
    <citation type="submission" date="2018-12" db="EMBL/GenBank/DDBJ databases">
        <title>Tengunoibacter tsumagoiensis gen. nov., sp. nov., Dictyobacter kobayashii sp. nov., D. alpinus sp. nov., and D. joshuensis sp. nov. and description of Dictyobacteraceae fam. nov. within the order Ktedonobacterales isolated from Tengu-no-mugimeshi.</title>
        <authorList>
            <person name="Wang C.M."/>
            <person name="Zheng Y."/>
            <person name="Sakai Y."/>
            <person name="Toyoda A."/>
            <person name="Minakuchi Y."/>
            <person name="Abe K."/>
            <person name="Yokota A."/>
            <person name="Yabe S."/>
        </authorList>
    </citation>
    <scope>NUCLEOTIDE SEQUENCE [LARGE SCALE GENOMIC DNA]</scope>
    <source>
        <strain evidence="3">Uno11</strain>
    </source>
</reference>
<proteinExistence type="predicted"/>
<sequence>MMVKSHWSMLSQLALVCALTLSFFALRAAYEVSPIHAASGTAVGTSLTDYPRVIRLAHSNNSSLPNGTLIASADTNNGQAFPVYTSINGGSSWNYLSTVSPADASAGNCCVALFEVPQQTGSLSAGTLLLAGTIGTGLSIGIWYSTDQGNSWNFLSYVATGGQGSGKGLWEPDLAIDNNGNLICYFSDERHQGDGYNQLLGHVISTDGGQTWGSEVYDVAVNDNNTRPGMASVVKLPDGSYIMAYEVCGNPGCSVHVRTSSDGDNWGNASNLGSIPQASDGSYFTSTTGLVWSPGGGPNGELILVGKYLSNSPNGGSGSTLLTTTDFSGTGTWYKMTAPFNVNIPNSGDHCANYSSSLLPSSDGSSLLELAGQLTADNNCQIVAGSANAGVLPYNDPFSSGTDAGWVTYGGNWSVSNGVYSDTSYSGQGDKAVVGSTAWSNYTLSGDVQLTANDDDAGFIVRVTDPSTGIDALSGYVVGISSGGFYLGRESNGSWTTLGSGTIPGGVSTYTWYHLNIGVQGCTLSIAASAAGSSDQGTLNYTDNGCSSTTGQIGIRTHSGTASWRNISVTAQ</sequence>
<protein>
    <recommendedName>
        <fullName evidence="1">3-keto-alpha-glucoside-1,2-lyase/3-keto-2-hydroxy-glucal hydratase domain-containing protein</fullName>
    </recommendedName>
</protein>
<evidence type="ECO:0000259" key="1">
    <source>
        <dbReference type="Pfam" id="PF06439"/>
    </source>
</evidence>
<dbReference type="RefSeq" id="WP_161977099.1">
    <property type="nucleotide sequence ID" value="NZ_BIFS01000001.1"/>
</dbReference>
<dbReference type="AlphaFoldDB" id="A0A402ADF8"/>
<dbReference type="GO" id="GO:0016787">
    <property type="term" value="F:hydrolase activity"/>
    <property type="evidence" value="ECO:0007669"/>
    <property type="project" value="InterPro"/>
</dbReference>
<dbReference type="Gene3D" id="2.60.120.560">
    <property type="entry name" value="Exo-inulinase, domain 1"/>
    <property type="match status" value="1"/>
</dbReference>